<dbReference type="CDD" id="cd00165">
    <property type="entry name" value="S4"/>
    <property type="match status" value="1"/>
</dbReference>
<dbReference type="Pfam" id="PF01479">
    <property type="entry name" value="S4"/>
    <property type="match status" value="1"/>
</dbReference>
<dbReference type="SMART" id="SM00363">
    <property type="entry name" value="S4"/>
    <property type="match status" value="1"/>
</dbReference>
<dbReference type="EMBL" id="JAMZFT010000002">
    <property type="protein sequence ID" value="MCP1336170.1"/>
    <property type="molecule type" value="Genomic_DNA"/>
</dbReference>
<dbReference type="PROSITE" id="PS50889">
    <property type="entry name" value="S4"/>
    <property type="match status" value="1"/>
</dbReference>
<keyword evidence="1" id="KW-0694">RNA-binding</keyword>
<protein>
    <submittedName>
        <fullName evidence="4">RNA-binding S4 domain-containing protein</fullName>
    </submittedName>
</protein>
<keyword evidence="5" id="KW-1185">Reference proteome</keyword>
<dbReference type="SUPFAM" id="SSF55174">
    <property type="entry name" value="Alpha-L RNA-binding motif"/>
    <property type="match status" value="1"/>
</dbReference>
<dbReference type="Proteomes" id="UP001055804">
    <property type="component" value="Unassembled WGS sequence"/>
</dbReference>
<feature type="domain" description="RNA-binding S4" evidence="3">
    <location>
        <begin position="16"/>
        <end position="78"/>
    </location>
</feature>
<dbReference type="InterPro" id="IPR036986">
    <property type="entry name" value="S4_RNA-bd_sf"/>
</dbReference>
<reference evidence="4" key="1">
    <citation type="submission" date="2022-06" db="EMBL/GenBank/DDBJ databases">
        <title>Isolation and Genomics of Futiania mangrovii gen. nov., sp. nov., a Rare and Metabolically-versatile member in the Class Alphaproteobacteria.</title>
        <authorList>
            <person name="Liu L."/>
            <person name="Huang W.-C."/>
            <person name="Pan J."/>
            <person name="Li J."/>
            <person name="Huang Y."/>
            <person name="Du H."/>
            <person name="Liu Y."/>
            <person name="Li M."/>
        </authorList>
    </citation>
    <scope>NUCLEOTIDE SEQUENCE</scope>
    <source>
        <strain evidence="4">FT118</strain>
    </source>
</reference>
<feature type="region of interest" description="Disordered" evidence="2">
    <location>
        <begin position="80"/>
        <end position="137"/>
    </location>
</feature>
<name>A0A9J6PJB7_9PROT</name>
<evidence type="ECO:0000313" key="4">
    <source>
        <dbReference type="EMBL" id="MCP1336170.1"/>
    </source>
</evidence>
<comment type="caution">
    <text evidence="4">The sequence shown here is derived from an EMBL/GenBank/DDBJ whole genome shotgun (WGS) entry which is preliminary data.</text>
</comment>
<evidence type="ECO:0000313" key="5">
    <source>
        <dbReference type="Proteomes" id="UP001055804"/>
    </source>
</evidence>
<proteinExistence type="predicted"/>
<dbReference type="InterPro" id="IPR002942">
    <property type="entry name" value="S4_RNA-bd"/>
</dbReference>
<feature type="compositionally biased region" description="Basic and acidic residues" evidence="2">
    <location>
        <begin position="128"/>
        <end position="137"/>
    </location>
</feature>
<dbReference type="AlphaFoldDB" id="A0A9J6PJB7"/>
<organism evidence="4 5">
    <name type="scientific">Futiania mangrovi</name>
    <dbReference type="NCBI Taxonomy" id="2959716"/>
    <lineage>
        <taxon>Bacteria</taxon>
        <taxon>Pseudomonadati</taxon>
        <taxon>Pseudomonadota</taxon>
        <taxon>Alphaproteobacteria</taxon>
        <taxon>Futianiales</taxon>
        <taxon>Futianiaceae</taxon>
        <taxon>Futiania</taxon>
    </lineage>
</organism>
<dbReference type="GO" id="GO:0003723">
    <property type="term" value="F:RNA binding"/>
    <property type="evidence" value="ECO:0007669"/>
    <property type="project" value="UniProtKB-KW"/>
</dbReference>
<evidence type="ECO:0000256" key="2">
    <source>
        <dbReference type="SAM" id="MobiDB-lite"/>
    </source>
</evidence>
<gene>
    <name evidence="4" type="ORF">NJQ99_07115</name>
</gene>
<evidence type="ECO:0000256" key="1">
    <source>
        <dbReference type="PROSITE-ProRule" id="PRU00182"/>
    </source>
</evidence>
<evidence type="ECO:0000259" key="3">
    <source>
        <dbReference type="SMART" id="SM00363"/>
    </source>
</evidence>
<dbReference type="Gene3D" id="3.10.290.10">
    <property type="entry name" value="RNA-binding S4 domain"/>
    <property type="match status" value="1"/>
</dbReference>
<sequence>MPLPGDPTESHRADAQRIDRWLWCARFYKSRTLAGKAVASGPFRLNGTPVSKPSAMVKPGDTLTFTHGERVRVVRVLAPGLRRSPAPEARTLYEDLSPPPPQRDGSPAAAPDGEREKGTGRPTKRERRATDRLKGLD</sequence>
<accession>A0A9J6PJB7</accession>